<evidence type="ECO:0000313" key="3">
    <source>
        <dbReference type="Proteomes" id="UP000184231"/>
    </source>
</evidence>
<dbReference type="EMBL" id="FQYX01000023">
    <property type="protein sequence ID" value="SHJ51545.1"/>
    <property type="molecule type" value="Genomic_DNA"/>
</dbReference>
<name>A0A1M6JXX1_9FLAO</name>
<dbReference type="Proteomes" id="UP000184231">
    <property type="component" value="Unassembled WGS sequence"/>
</dbReference>
<gene>
    <name evidence="2" type="ORF">SAMN04487911_12361</name>
</gene>
<dbReference type="InterPro" id="IPR012912">
    <property type="entry name" value="Plasmid_pRiA4b_Orf3-like"/>
</dbReference>
<dbReference type="OrthoDB" id="9801392at2"/>
<reference evidence="2 3" key="1">
    <citation type="submission" date="2016-11" db="EMBL/GenBank/DDBJ databases">
        <authorList>
            <person name="Jaros S."/>
            <person name="Januszkiewicz K."/>
            <person name="Wedrychowicz H."/>
        </authorList>
    </citation>
    <scope>NUCLEOTIDE SEQUENCE [LARGE SCALE GENOMIC DNA]</scope>
    <source>
        <strain evidence="2 3">CGMCC 1.8863</strain>
    </source>
</reference>
<dbReference type="Pfam" id="PF07929">
    <property type="entry name" value="PRiA4_ORF3"/>
    <property type="match status" value="1"/>
</dbReference>
<dbReference type="InterPro" id="IPR024047">
    <property type="entry name" value="MM3350-like_sf"/>
</dbReference>
<evidence type="ECO:0000259" key="1">
    <source>
        <dbReference type="Pfam" id="PF07929"/>
    </source>
</evidence>
<dbReference type="RefSeq" id="WP_072765257.1">
    <property type="nucleotide sequence ID" value="NZ_FQYX01000023.1"/>
</dbReference>
<dbReference type="PANTHER" id="PTHR41878:SF1">
    <property type="entry name" value="TNPR PROTEIN"/>
    <property type="match status" value="1"/>
</dbReference>
<evidence type="ECO:0000313" key="2">
    <source>
        <dbReference type="EMBL" id="SHJ51545.1"/>
    </source>
</evidence>
<organism evidence="2 3">
    <name type="scientific">Arenibacter nanhaiticus</name>
    <dbReference type="NCBI Taxonomy" id="558155"/>
    <lineage>
        <taxon>Bacteria</taxon>
        <taxon>Pseudomonadati</taxon>
        <taxon>Bacteroidota</taxon>
        <taxon>Flavobacteriia</taxon>
        <taxon>Flavobacteriales</taxon>
        <taxon>Flavobacteriaceae</taxon>
        <taxon>Arenibacter</taxon>
    </lineage>
</organism>
<proteinExistence type="predicted"/>
<sequence length="206" mass="24477">MKTPIKLKIALQNLPHKCERTVLVPEDINMRQLHFVIQYAMGWENDHLFQFSDLKKNATFYATMSEEPGFLDIPDRLEAYKVSLKDSFLDRFGAKPFWYKYDFGDDWLHKISIFKVFKTDLKKYNGKPVCIEAEGKCPPEDIGGVSGYSYFLNVIRDKEHPEHYEQREWNGLEPKEHYDEFEVSLEDINEGLSDFYESYGWKDRDY</sequence>
<feature type="domain" description="Plasmid pRiA4b Orf3-like" evidence="1">
    <location>
        <begin position="5"/>
        <end position="184"/>
    </location>
</feature>
<dbReference type="Gene3D" id="3.10.290.30">
    <property type="entry name" value="MM3350-like"/>
    <property type="match status" value="1"/>
</dbReference>
<protein>
    <submittedName>
        <fullName evidence="2">PRiA4b ORF-3-like protein</fullName>
    </submittedName>
</protein>
<keyword evidence="3" id="KW-1185">Reference proteome</keyword>
<accession>A0A1M6JXX1</accession>
<dbReference type="PANTHER" id="PTHR41878">
    <property type="entry name" value="LEXA REPRESSOR-RELATED"/>
    <property type="match status" value="1"/>
</dbReference>
<dbReference type="AlphaFoldDB" id="A0A1M6JXX1"/>
<dbReference type="SUPFAM" id="SSF159941">
    <property type="entry name" value="MM3350-like"/>
    <property type="match status" value="1"/>
</dbReference>
<dbReference type="STRING" id="558155.SAMN04487911_12361"/>